<dbReference type="InterPro" id="IPR002182">
    <property type="entry name" value="NB-ARC"/>
</dbReference>
<dbReference type="AlphaFoldDB" id="A0AAE0A2X2"/>
<dbReference type="InterPro" id="IPR050905">
    <property type="entry name" value="Plant_NBS-LRR"/>
</dbReference>
<dbReference type="EMBL" id="JANJYJ010000007">
    <property type="protein sequence ID" value="KAK3198996.1"/>
    <property type="molecule type" value="Genomic_DNA"/>
</dbReference>
<evidence type="ECO:0000313" key="3">
    <source>
        <dbReference type="EMBL" id="KAK3198996.1"/>
    </source>
</evidence>
<dbReference type="Gene3D" id="3.40.50.300">
    <property type="entry name" value="P-loop containing nucleotide triphosphate hydrolases"/>
    <property type="match status" value="1"/>
</dbReference>
<protein>
    <recommendedName>
        <fullName evidence="2">NB-ARC domain-containing protein</fullName>
    </recommendedName>
</protein>
<dbReference type="Proteomes" id="UP001281410">
    <property type="component" value="Unassembled WGS sequence"/>
</dbReference>
<comment type="caution">
    <text evidence="3">The sequence shown here is derived from an EMBL/GenBank/DDBJ whole genome shotgun (WGS) entry which is preliminary data.</text>
</comment>
<dbReference type="PANTHER" id="PTHR33463:SF203">
    <property type="entry name" value="AAA+ ATPASE DOMAIN-CONTAINING PROTEIN"/>
    <property type="match status" value="1"/>
</dbReference>
<proteinExistence type="predicted"/>
<name>A0AAE0A2X2_9ROSI</name>
<feature type="domain" description="NB-ARC" evidence="2">
    <location>
        <begin position="40"/>
        <end position="119"/>
    </location>
</feature>
<dbReference type="SUPFAM" id="SSF52540">
    <property type="entry name" value="P-loop containing nucleoside triphosphate hydrolases"/>
    <property type="match status" value="1"/>
</dbReference>
<dbReference type="Pfam" id="PF00931">
    <property type="entry name" value="NB-ARC"/>
    <property type="match status" value="1"/>
</dbReference>
<dbReference type="InterPro" id="IPR027417">
    <property type="entry name" value="P-loop_NTPase"/>
</dbReference>
<reference evidence="3" key="1">
    <citation type="journal article" date="2023" name="Plant J.">
        <title>Genome sequences and population genomics provide insights into the demographic history, inbreeding, and mutation load of two 'living fossil' tree species of Dipteronia.</title>
        <authorList>
            <person name="Feng Y."/>
            <person name="Comes H.P."/>
            <person name="Chen J."/>
            <person name="Zhu S."/>
            <person name="Lu R."/>
            <person name="Zhang X."/>
            <person name="Li P."/>
            <person name="Qiu J."/>
            <person name="Olsen K.M."/>
            <person name="Qiu Y."/>
        </authorList>
    </citation>
    <scope>NUCLEOTIDE SEQUENCE</scope>
    <source>
        <strain evidence="3">NBL</strain>
    </source>
</reference>
<gene>
    <name evidence="3" type="ORF">Dsin_022411</name>
</gene>
<dbReference type="PANTHER" id="PTHR33463">
    <property type="entry name" value="NB-ARC DOMAIN-CONTAINING PROTEIN-RELATED"/>
    <property type="match status" value="1"/>
</dbReference>
<accession>A0AAE0A2X2</accession>
<organism evidence="3 4">
    <name type="scientific">Dipteronia sinensis</name>
    <dbReference type="NCBI Taxonomy" id="43782"/>
    <lineage>
        <taxon>Eukaryota</taxon>
        <taxon>Viridiplantae</taxon>
        <taxon>Streptophyta</taxon>
        <taxon>Embryophyta</taxon>
        <taxon>Tracheophyta</taxon>
        <taxon>Spermatophyta</taxon>
        <taxon>Magnoliopsida</taxon>
        <taxon>eudicotyledons</taxon>
        <taxon>Gunneridae</taxon>
        <taxon>Pentapetalae</taxon>
        <taxon>rosids</taxon>
        <taxon>malvids</taxon>
        <taxon>Sapindales</taxon>
        <taxon>Sapindaceae</taxon>
        <taxon>Hippocastanoideae</taxon>
        <taxon>Acereae</taxon>
        <taxon>Dipteronia</taxon>
    </lineage>
</organism>
<dbReference type="GO" id="GO:0043531">
    <property type="term" value="F:ADP binding"/>
    <property type="evidence" value="ECO:0007669"/>
    <property type="project" value="InterPro"/>
</dbReference>
<evidence type="ECO:0000259" key="2">
    <source>
        <dbReference type="Pfam" id="PF00931"/>
    </source>
</evidence>
<evidence type="ECO:0000256" key="1">
    <source>
        <dbReference type="ARBA" id="ARBA00022821"/>
    </source>
</evidence>
<keyword evidence="1" id="KW-0611">Plant defense</keyword>
<evidence type="ECO:0000313" key="4">
    <source>
        <dbReference type="Proteomes" id="UP001281410"/>
    </source>
</evidence>
<keyword evidence="4" id="KW-1185">Reference proteome</keyword>
<sequence length="130" mass="14724">MMLANSTTFPIYPTALPGIEFFKPKYFMTFESTKVAFDGMIGALKDDERHFVGLYGMGRVGKTTLAKVEGNTTKEHKMFNDVVIVVVSQTLNVINIQDQIADLSMKLEEKSEQGRAKRLYLRLRVIIRSS</sequence>